<dbReference type="Proteomes" id="UP000235826">
    <property type="component" value="Chromosome"/>
</dbReference>
<dbReference type="KEGG" id="fek:C1H87_22175"/>
<sequence length="138" mass="15874">MLKNKHCFSFLMLLLVFSVNAQIDGDPDIGDLSAPSIFYDKFEAPLHENTWKVEHRIWGQPTYNGNLYLHGGVIQENCYTENGNAVMRSLEDYYNGPLTSFNGEHNTRMGAAMLTDRRFASGRFETKMKIIHLKRQNI</sequence>
<keyword evidence="3" id="KW-1185">Reference proteome</keyword>
<feature type="signal peptide" evidence="1">
    <location>
        <begin position="1"/>
        <end position="21"/>
    </location>
</feature>
<gene>
    <name evidence="2" type="ORF">C1H87_22175</name>
</gene>
<dbReference type="AlphaFoldDB" id="A0A2K9PW40"/>
<keyword evidence="1" id="KW-0732">Signal</keyword>
<evidence type="ECO:0000256" key="1">
    <source>
        <dbReference type="SAM" id="SignalP"/>
    </source>
</evidence>
<dbReference type="RefSeq" id="WP_102757919.1">
    <property type="nucleotide sequence ID" value="NZ_CP025791.1"/>
</dbReference>
<reference evidence="2 3" key="1">
    <citation type="submission" date="2018-01" db="EMBL/GenBank/DDBJ databases">
        <title>Complete genome sequence of Flavivirga eckloniae ECD14 isolated from seaweed Ecklonia cava.</title>
        <authorList>
            <person name="Lee J.H."/>
            <person name="Baik K.S."/>
            <person name="Seong C.N."/>
        </authorList>
    </citation>
    <scope>NUCLEOTIDE SEQUENCE [LARGE SCALE GENOMIC DNA]</scope>
    <source>
        <strain evidence="2 3">ECD14</strain>
    </source>
</reference>
<dbReference type="GO" id="GO:0004553">
    <property type="term" value="F:hydrolase activity, hydrolyzing O-glycosyl compounds"/>
    <property type="evidence" value="ECO:0007669"/>
    <property type="project" value="UniProtKB-ARBA"/>
</dbReference>
<organism evidence="2 3">
    <name type="scientific">Flavivirga eckloniae</name>
    <dbReference type="NCBI Taxonomy" id="1803846"/>
    <lineage>
        <taxon>Bacteria</taxon>
        <taxon>Pseudomonadati</taxon>
        <taxon>Bacteroidota</taxon>
        <taxon>Flavobacteriia</taxon>
        <taxon>Flavobacteriales</taxon>
        <taxon>Flavobacteriaceae</taxon>
        <taxon>Flavivirga</taxon>
    </lineage>
</organism>
<dbReference type="SUPFAM" id="SSF49899">
    <property type="entry name" value="Concanavalin A-like lectins/glucanases"/>
    <property type="match status" value="1"/>
</dbReference>
<accession>A0A2K9PW40</accession>
<dbReference type="GO" id="GO:0005975">
    <property type="term" value="P:carbohydrate metabolic process"/>
    <property type="evidence" value="ECO:0007669"/>
    <property type="project" value="UniProtKB-ARBA"/>
</dbReference>
<dbReference type="Gene3D" id="2.60.120.200">
    <property type="match status" value="1"/>
</dbReference>
<proteinExistence type="predicted"/>
<evidence type="ECO:0000313" key="2">
    <source>
        <dbReference type="EMBL" id="AUP81276.1"/>
    </source>
</evidence>
<evidence type="ECO:0000313" key="3">
    <source>
        <dbReference type="Proteomes" id="UP000235826"/>
    </source>
</evidence>
<protein>
    <submittedName>
        <fullName evidence="2">Uncharacterized protein</fullName>
    </submittedName>
</protein>
<feature type="chain" id="PRO_5014908006" evidence="1">
    <location>
        <begin position="22"/>
        <end position="138"/>
    </location>
</feature>
<dbReference type="InterPro" id="IPR013320">
    <property type="entry name" value="ConA-like_dom_sf"/>
</dbReference>
<name>A0A2K9PW40_9FLAO</name>
<dbReference type="EMBL" id="CP025791">
    <property type="protein sequence ID" value="AUP81276.1"/>
    <property type="molecule type" value="Genomic_DNA"/>
</dbReference>
<dbReference type="OrthoDB" id="610585at2"/>